<organism evidence="1 2">
    <name type="scientific">Populus alba</name>
    <name type="common">White poplar</name>
    <dbReference type="NCBI Taxonomy" id="43335"/>
    <lineage>
        <taxon>Eukaryota</taxon>
        <taxon>Viridiplantae</taxon>
        <taxon>Streptophyta</taxon>
        <taxon>Embryophyta</taxon>
        <taxon>Tracheophyta</taxon>
        <taxon>Spermatophyta</taxon>
        <taxon>Magnoliopsida</taxon>
        <taxon>eudicotyledons</taxon>
        <taxon>Gunneridae</taxon>
        <taxon>Pentapetalae</taxon>
        <taxon>rosids</taxon>
        <taxon>fabids</taxon>
        <taxon>Malpighiales</taxon>
        <taxon>Salicaceae</taxon>
        <taxon>Saliceae</taxon>
        <taxon>Populus</taxon>
    </lineage>
</organism>
<accession>A0ACC4BZP3</accession>
<name>A0ACC4BZP3_POPAL</name>
<comment type="caution">
    <text evidence="1">The sequence shown here is derived from an EMBL/GenBank/DDBJ whole genome shotgun (WGS) entry which is preliminary data.</text>
</comment>
<evidence type="ECO:0000313" key="1">
    <source>
        <dbReference type="EMBL" id="KAL3583922.1"/>
    </source>
</evidence>
<protein>
    <submittedName>
        <fullName evidence="1">Uncharacterized protein</fullName>
    </submittedName>
</protein>
<proteinExistence type="predicted"/>
<dbReference type="Proteomes" id="UP000309997">
    <property type="component" value="Unassembled WGS sequence"/>
</dbReference>
<dbReference type="EMBL" id="RCHU02000007">
    <property type="protein sequence ID" value="KAL3583922.1"/>
    <property type="molecule type" value="Genomic_DNA"/>
</dbReference>
<gene>
    <name evidence="1" type="ORF">D5086_014983</name>
</gene>
<keyword evidence="2" id="KW-1185">Reference proteome</keyword>
<evidence type="ECO:0000313" key="2">
    <source>
        <dbReference type="Proteomes" id="UP000309997"/>
    </source>
</evidence>
<sequence length="307" mass="34350">MSDGGLYRYSQEKLEEGGCWYFSRKEIEENSPSRQDGIDLKKEAYLCKSYCTFLQDFGMRLKTIATVCMFLAGKVEETPRPPKDVILISYEIIHKKDPEVVQRIKQKPHHIAAGAIFLAVKFLKVKLPSDGEKVWWQEFDVTQRQLEEVSNQMLELYEQNRVPASSNSEAEGSLVGGASHRATSKASSNNEEHVAPNNHSQTGGISTRLGNSNLMSRPVHEQPLADNHVGPPRTSQNHGSYHGSAEMRSASDHNIDGEPKDDLPYEIETLPQTSRLALDGLGNEDLERNVARSEIKDSGESKDKHFG</sequence>
<reference evidence="1 2" key="1">
    <citation type="journal article" date="2024" name="Plant Biotechnol. J.">
        <title>Genome and CRISPR/Cas9 system of a widespread forest tree (Populus alba) in the world.</title>
        <authorList>
            <person name="Liu Y.J."/>
            <person name="Jiang P.F."/>
            <person name="Han X.M."/>
            <person name="Li X.Y."/>
            <person name="Wang H.M."/>
            <person name="Wang Y.J."/>
            <person name="Wang X.X."/>
            <person name="Zeng Q.Y."/>
        </authorList>
    </citation>
    <scope>NUCLEOTIDE SEQUENCE [LARGE SCALE GENOMIC DNA]</scope>
    <source>
        <strain evidence="2">cv. PAL-ZL1</strain>
    </source>
</reference>